<feature type="region of interest" description="Disordered" evidence="1">
    <location>
        <begin position="1266"/>
        <end position="1286"/>
    </location>
</feature>
<feature type="compositionally biased region" description="Basic and acidic residues" evidence="1">
    <location>
        <begin position="198"/>
        <end position="217"/>
    </location>
</feature>
<feature type="region of interest" description="Disordered" evidence="1">
    <location>
        <begin position="1637"/>
        <end position="1714"/>
    </location>
</feature>
<sequence length="1816" mass="190278">MAAPKPHKVRIPNGVMPKAALASPMTAAEASLTGVGADGFAAGIIGKYGFARSGHWARLPLVFKQQREQIRQAMRSTPGREVMTTQWITRLQRMYETLPAPSPTQRTVVEKVLVRERGPLPQEAVPSQGGAASGPVSAFGSASAAATGDTSAAAARETQDAAAAEARPKRKAQTGGSEADVGSPAAETLRKRGSRRSQKQEAAKLAKHAADADELHKQANNNSRQPAPEASGRFVGRVRSPGAPVGRLQAKASAALPSGRAFPWTNEAASTGRSQATSFGRLSYRAAPTSGSTKSQGAAPLTSTLGSMREAPVLTALHGIRLSAMPDAFIQRYGNRVVETAGLPFRRLNREGAVGFIYRIERKSDSKLPSGQASPHASRRTFADAKDGAYPANGQRSLRQSDGTLVRSSTATDRSAYTTTVRTGTAAMIAASAGRTMRPTVDTIGPGTAARPAMAARMLRNGYSLDSSIPSGVETQRGFPRSSSFIPRIAAEWRSMTRADKGALPILYGKASLDESSVRRQREPAFTGTSPERDRQRASVTLSAGEALRGAGLLASIALPTRLGGQPVVRGINLPVQRLFRKQPSSAGPVRPEAQSAISRRNGLEEAGRTVLVRSGAGSLGADAAIGVVPLVGSRGSGNGSFGWVSVKGLDTLVGDGTPSSRNSGSAVGSTFAAQVLRRFQSAQSTNAPAFGRMALAAASANRGSGPAKSPRADARPATAKSGLSGKVPVREMAKANRSERTPSVLGIGRGQSEEAVATFAVMSAFGTTSSLGRQLRRLFQTQSLSLRRKPESGRDKALLARRPGGSLNDRIGVQSGPLRISASTNRSGANWPGNTDLSFYRLAGQRPVIDGQEAPRALAPSRSSGDHDAVSGNASARSGSGTNETERQEAGRSGNPGPTAGISVFVAGMPSARRVEDRISSGYTRLSGGAEPGLAGRTSDISGTGQSFSASRLGNRPILDGLTRAGADRELRRQSELTGARTRHVRRFGDAQTSLRLSNARRTVSSADSAGAIQALPLRNRSGASRFGESEQTTRIGAWTPQPTSEVGKAGAGIIRLSGGLGKQAGAAELAARKDIRANAQQPASIGQTGRRIGLAPGSGYPELRERLSRNREASERLGASMARSLAEMGGDGVREFVRQLSSSRLAEADRGAKQIRRSRDGNRPVSAADLPPIPMRHGEASGTGAWRALALSHSSAELPVIGRQAIAAAYERGLARRMTGLVKDNDNRQRLMRQLEIRPDRREGYRETGLQADEGLRVRLRAASEPDGQNGRTSNRILRKPATSSITSINHTNSTAMLPNHAGLIRYGTNAAERPLVARRTAALNAAEAGARGISAIRSAAEAGSAGFAISGQAARAKAGNTTVFRQAAQRSTANMASLRHKAFAEVSRPAAFRQADRAAAVGASAFSHTSQAGIEVLRQHGARSGANRSAEYVQAARAGANRSSGLVQASRKEANRSVENVQASQAGANRAAALVQAVRTGANRSAGHVQTARAGANRSAEYVQAARVGANRSMGLGQAIRSGANRSAEYVQAARAGANRSAGFVQAARITSGSGVSAVFRNTIQADTTGIKTVRRARGQKAAASGAEGLNFPGGNGTGSGGRDPATVYHRIRESLSIWHGGAAVRPGQARFNATTRPSRADVSTGAESRMVRRSEPAALTERRTASAGIGRSGESSASTVIRRQASMIRGSTASATAAEAPAVSQTMRAPARPSLLPSDPMVALEHKAQPPQALPGAAAEFDPAALDYRRNIQRAAEPPVVQTESPPPAAVDIEELQEIVRKLPQLDVKKLADRVYREIEQRLRFDRQTRGL</sequence>
<feature type="region of interest" description="Disordered" evidence="1">
    <location>
        <begin position="924"/>
        <end position="953"/>
    </location>
</feature>
<reference evidence="2 3" key="1">
    <citation type="submission" date="2024-09" db="EMBL/GenBank/DDBJ databases">
        <authorList>
            <person name="Sun Q."/>
            <person name="Mori K."/>
        </authorList>
    </citation>
    <scope>NUCLEOTIDE SEQUENCE [LARGE SCALE GENOMIC DNA]</scope>
    <source>
        <strain evidence="2 3">JCM 12520</strain>
    </source>
</reference>
<dbReference type="RefSeq" id="WP_344908864.1">
    <property type="nucleotide sequence ID" value="NZ_BAAAYO010000006.1"/>
</dbReference>
<feature type="compositionally biased region" description="Basic and acidic residues" evidence="1">
    <location>
        <begin position="789"/>
        <end position="799"/>
    </location>
</feature>
<dbReference type="Proteomes" id="UP001589619">
    <property type="component" value="Unassembled WGS sequence"/>
</dbReference>
<feature type="region of interest" description="Disordered" evidence="1">
    <location>
        <begin position="852"/>
        <end position="904"/>
    </location>
</feature>
<comment type="caution">
    <text evidence="2">The sequence shown here is derived from an EMBL/GenBank/DDBJ whole genome shotgun (WGS) entry which is preliminary data.</text>
</comment>
<feature type="compositionally biased region" description="Basic and acidic residues" evidence="1">
    <location>
        <begin position="1148"/>
        <end position="1164"/>
    </location>
</feature>
<name>A0ABV5W5W3_9BACL</name>
<accession>A0ABV5W5W3</accession>
<feature type="region of interest" description="Disordered" evidence="1">
    <location>
        <begin position="1080"/>
        <end position="1104"/>
    </location>
</feature>
<feature type="compositionally biased region" description="Low complexity" evidence="1">
    <location>
        <begin position="129"/>
        <end position="165"/>
    </location>
</feature>
<feature type="compositionally biased region" description="Low complexity" evidence="1">
    <location>
        <begin position="1695"/>
        <end position="1710"/>
    </location>
</feature>
<evidence type="ECO:0000256" key="1">
    <source>
        <dbReference type="SAM" id="MobiDB-lite"/>
    </source>
</evidence>
<feature type="region of interest" description="Disordered" evidence="1">
    <location>
        <begin position="1022"/>
        <end position="1046"/>
    </location>
</feature>
<dbReference type="EMBL" id="JBHMAG010000018">
    <property type="protein sequence ID" value="MFB9755801.1"/>
    <property type="molecule type" value="Genomic_DNA"/>
</dbReference>
<feature type="compositionally biased region" description="Polar residues" evidence="1">
    <location>
        <begin position="394"/>
        <end position="414"/>
    </location>
</feature>
<organism evidence="2 3">
    <name type="scientific">Paenibacillus hodogayensis</name>
    <dbReference type="NCBI Taxonomy" id="279208"/>
    <lineage>
        <taxon>Bacteria</taxon>
        <taxon>Bacillati</taxon>
        <taxon>Bacillota</taxon>
        <taxon>Bacilli</taxon>
        <taxon>Bacillales</taxon>
        <taxon>Paenibacillaceae</taxon>
        <taxon>Paenibacillus</taxon>
    </lineage>
</organism>
<feature type="compositionally biased region" description="Polar residues" evidence="1">
    <location>
        <begin position="873"/>
        <end position="884"/>
    </location>
</feature>
<evidence type="ECO:0000313" key="3">
    <source>
        <dbReference type="Proteomes" id="UP001589619"/>
    </source>
</evidence>
<proteinExistence type="predicted"/>
<feature type="compositionally biased region" description="Polar residues" evidence="1">
    <location>
        <begin position="940"/>
        <end position="953"/>
    </location>
</feature>
<feature type="compositionally biased region" description="Polar residues" evidence="1">
    <location>
        <begin position="1031"/>
        <end position="1046"/>
    </location>
</feature>
<feature type="compositionally biased region" description="Polar residues" evidence="1">
    <location>
        <begin position="1080"/>
        <end position="1089"/>
    </location>
</feature>
<feature type="compositionally biased region" description="Basic and acidic residues" evidence="1">
    <location>
        <begin position="1653"/>
        <end position="1668"/>
    </location>
</feature>
<feature type="region of interest" description="Disordered" evidence="1">
    <location>
        <begin position="515"/>
        <end position="537"/>
    </location>
</feature>
<feature type="region of interest" description="Disordered" evidence="1">
    <location>
        <begin position="702"/>
        <end position="723"/>
    </location>
</feature>
<feature type="region of interest" description="Disordered" evidence="1">
    <location>
        <begin position="1147"/>
        <end position="1176"/>
    </location>
</feature>
<protein>
    <submittedName>
        <fullName evidence="2">Uncharacterized protein</fullName>
    </submittedName>
</protein>
<gene>
    <name evidence="2" type="ORF">ACFFNY_29825</name>
</gene>
<feature type="region of interest" description="Disordered" evidence="1">
    <location>
        <begin position="787"/>
        <end position="814"/>
    </location>
</feature>
<feature type="region of interest" description="Disordered" evidence="1">
    <location>
        <begin position="365"/>
        <end position="414"/>
    </location>
</feature>
<evidence type="ECO:0000313" key="2">
    <source>
        <dbReference type="EMBL" id="MFB9755801.1"/>
    </source>
</evidence>
<feature type="region of interest" description="Disordered" evidence="1">
    <location>
        <begin position="121"/>
        <end position="243"/>
    </location>
</feature>
<keyword evidence="3" id="KW-1185">Reference proteome</keyword>